<keyword evidence="3" id="KW-1185">Reference proteome</keyword>
<proteinExistence type="predicted"/>
<evidence type="ECO:0000313" key="2">
    <source>
        <dbReference type="EMBL" id="TGZ49052.1"/>
    </source>
</evidence>
<evidence type="ECO:0000313" key="3">
    <source>
        <dbReference type="Proteomes" id="UP000310200"/>
    </source>
</evidence>
<sequence>MCRGSHYHAHLTSEKSYTPVGVARRPGRPSARSGARSGTTLLGVCRQIRSWGSVKILWDTLYGWSMHVGSAYLTALRARAYSAAQLSAKETGWQKEKKVIVGRHLNPAAGCLSPHCWTVSPWGEGPLRSRTVGHSASA</sequence>
<feature type="region of interest" description="Disordered" evidence="1">
    <location>
        <begin position="18"/>
        <end position="37"/>
    </location>
</feature>
<name>A0A4S2KHU6_9HYME</name>
<gene>
    <name evidence="2" type="ORF">DBV15_05975</name>
</gene>
<dbReference type="Proteomes" id="UP000310200">
    <property type="component" value="Unassembled WGS sequence"/>
</dbReference>
<evidence type="ECO:0000256" key="1">
    <source>
        <dbReference type="SAM" id="MobiDB-lite"/>
    </source>
</evidence>
<dbReference type="EMBL" id="QBLH01002242">
    <property type="protein sequence ID" value="TGZ49052.1"/>
    <property type="molecule type" value="Genomic_DNA"/>
</dbReference>
<dbReference type="AlphaFoldDB" id="A0A4S2KHU6"/>
<accession>A0A4S2KHU6</accession>
<comment type="caution">
    <text evidence="2">The sequence shown here is derived from an EMBL/GenBank/DDBJ whole genome shotgun (WGS) entry which is preliminary data.</text>
</comment>
<organism evidence="2 3">
    <name type="scientific">Temnothorax longispinosus</name>
    <dbReference type="NCBI Taxonomy" id="300112"/>
    <lineage>
        <taxon>Eukaryota</taxon>
        <taxon>Metazoa</taxon>
        <taxon>Ecdysozoa</taxon>
        <taxon>Arthropoda</taxon>
        <taxon>Hexapoda</taxon>
        <taxon>Insecta</taxon>
        <taxon>Pterygota</taxon>
        <taxon>Neoptera</taxon>
        <taxon>Endopterygota</taxon>
        <taxon>Hymenoptera</taxon>
        <taxon>Apocrita</taxon>
        <taxon>Aculeata</taxon>
        <taxon>Formicoidea</taxon>
        <taxon>Formicidae</taxon>
        <taxon>Myrmicinae</taxon>
        <taxon>Temnothorax</taxon>
    </lineage>
</organism>
<reference evidence="2 3" key="1">
    <citation type="journal article" date="2019" name="Philos. Trans. R. Soc. Lond., B, Biol. Sci.">
        <title>Ant behaviour and brain gene expression of defending hosts depend on the ecological success of the intruding social parasite.</title>
        <authorList>
            <person name="Kaur R."/>
            <person name="Stoldt M."/>
            <person name="Jongepier E."/>
            <person name="Feldmeyer B."/>
            <person name="Menzel F."/>
            <person name="Bornberg-Bauer E."/>
            <person name="Foitzik S."/>
        </authorList>
    </citation>
    <scope>NUCLEOTIDE SEQUENCE [LARGE SCALE GENOMIC DNA]</scope>
    <source>
        <tissue evidence="2">Whole body</tissue>
    </source>
</reference>
<protein>
    <submittedName>
        <fullName evidence="2">Uncharacterized protein</fullName>
    </submittedName>
</protein>